<gene>
    <name evidence="9" type="ordered locus">Caka_2722</name>
</gene>
<reference evidence="9 10" key="1">
    <citation type="journal article" date="2010" name="Stand. Genomic Sci.">
        <title>Complete genome sequence of Coraliomargarita akajimensis type strain (04OKA010-24).</title>
        <authorList>
            <person name="Mavromatis K."/>
            <person name="Abt B."/>
            <person name="Brambilla E."/>
            <person name="Lapidus A."/>
            <person name="Copeland A."/>
            <person name="Deshpande S."/>
            <person name="Nolan M."/>
            <person name="Lucas S."/>
            <person name="Tice H."/>
            <person name="Cheng J.F."/>
            <person name="Han C."/>
            <person name="Detter J.C."/>
            <person name="Woyke T."/>
            <person name="Goodwin L."/>
            <person name="Pitluck S."/>
            <person name="Held B."/>
            <person name="Brettin T."/>
            <person name="Tapia R."/>
            <person name="Ivanova N."/>
            <person name="Mikhailova N."/>
            <person name="Pati A."/>
            <person name="Liolios K."/>
            <person name="Chen A."/>
            <person name="Palaniappan K."/>
            <person name="Land M."/>
            <person name="Hauser L."/>
            <person name="Chang Y.J."/>
            <person name="Jeffries C.D."/>
            <person name="Rohde M."/>
            <person name="Goker M."/>
            <person name="Bristow J."/>
            <person name="Eisen J.A."/>
            <person name="Markowitz V."/>
            <person name="Hugenholtz P."/>
            <person name="Klenk H.P."/>
            <person name="Kyrpides N.C."/>
        </authorList>
    </citation>
    <scope>NUCLEOTIDE SEQUENCE [LARGE SCALE GENOMIC DNA]</scope>
    <source>
        <strain evidence="10">DSM 45221 / IAM 15411 / JCM 23193 / KCTC 12865</strain>
    </source>
</reference>
<dbReference type="PANTHER" id="PTHR43731:SF14">
    <property type="entry name" value="PRESENILIN-ASSOCIATED RHOMBOID-LIKE PROTEIN, MITOCHONDRIAL"/>
    <property type="match status" value="1"/>
</dbReference>
<evidence type="ECO:0000256" key="2">
    <source>
        <dbReference type="ARBA" id="ARBA00009045"/>
    </source>
</evidence>
<dbReference type="PANTHER" id="PTHR43731">
    <property type="entry name" value="RHOMBOID PROTEASE"/>
    <property type="match status" value="1"/>
</dbReference>
<evidence type="ECO:0000256" key="4">
    <source>
        <dbReference type="ARBA" id="ARBA00022801"/>
    </source>
</evidence>
<dbReference type="InterPro" id="IPR022764">
    <property type="entry name" value="Peptidase_S54_rhomboid_dom"/>
</dbReference>
<evidence type="ECO:0000256" key="7">
    <source>
        <dbReference type="SAM" id="Phobius"/>
    </source>
</evidence>
<organism evidence="9 10">
    <name type="scientific">Coraliomargarita akajimensis (strain DSM 45221 / IAM 15411 / JCM 23193 / KCTC 12865 / 04OKA010-24)</name>
    <dbReference type="NCBI Taxonomy" id="583355"/>
    <lineage>
        <taxon>Bacteria</taxon>
        <taxon>Pseudomonadati</taxon>
        <taxon>Verrucomicrobiota</taxon>
        <taxon>Opitutia</taxon>
        <taxon>Puniceicoccales</taxon>
        <taxon>Coraliomargaritaceae</taxon>
        <taxon>Coraliomargarita</taxon>
    </lineage>
</organism>
<feature type="transmembrane region" description="Helical" evidence="7">
    <location>
        <begin position="131"/>
        <end position="153"/>
    </location>
</feature>
<dbReference type="eggNOG" id="COG0705">
    <property type="taxonomic scope" value="Bacteria"/>
</dbReference>
<accession>D5EQ04</accession>
<keyword evidence="5 7" id="KW-1133">Transmembrane helix</keyword>
<dbReference type="EMBL" id="CP001998">
    <property type="protein sequence ID" value="ADE55737.1"/>
    <property type="molecule type" value="Genomic_DNA"/>
</dbReference>
<feature type="domain" description="Peptidase S54 rhomboid" evidence="8">
    <location>
        <begin position="69"/>
        <end position="217"/>
    </location>
</feature>
<evidence type="ECO:0000256" key="3">
    <source>
        <dbReference type="ARBA" id="ARBA00022692"/>
    </source>
</evidence>
<keyword evidence="3 7" id="KW-0812">Transmembrane</keyword>
<feature type="transmembrane region" description="Helical" evidence="7">
    <location>
        <begin position="107"/>
        <end position="125"/>
    </location>
</feature>
<name>D5EQ04_CORAD</name>
<evidence type="ECO:0000313" key="9">
    <source>
        <dbReference type="EMBL" id="ADE55737.1"/>
    </source>
</evidence>
<dbReference type="AlphaFoldDB" id="D5EQ04"/>
<evidence type="ECO:0000256" key="5">
    <source>
        <dbReference type="ARBA" id="ARBA00022989"/>
    </source>
</evidence>
<comment type="similarity">
    <text evidence="2">Belongs to the peptidase S54 family.</text>
</comment>
<proteinExistence type="inferred from homology"/>
<sequence>MPPKLKVLHETWPLILIFLLCGLTFAVDVFTPAGAIPITDPWLLVPAEVSAAAKGLLAGSVDAASLRTLSTLLSHAFLHGGIEHIVLNLIFIWIFGVLVLRELGIRWFFLTFILTAITGGIGQTLLDPESIIPVLGASGALMGLEGIYLGMALRWRLPNPDVWPIARPVPQERLMLLAVFGIILDLFGIVGQEGGIAFGAHIGGFLGGLFLGTLLIPRPRNAR</sequence>
<dbReference type="SUPFAM" id="SSF144091">
    <property type="entry name" value="Rhomboid-like"/>
    <property type="match status" value="1"/>
</dbReference>
<dbReference type="RefSeq" id="WP_013044459.1">
    <property type="nucleotide sequence ID" value="NC_014008.1"/>
</dbReference>
<keyword evidence="6 7" id="KW-0472">Membrane</keyword>
<dbReference type="InterPro" id="IPR050925">
    <property type="entry name" value="Rhomboid_protease_S54"/>
</dbReference>
<dbReference type="GO" id="GO:0004252">
    <property type="term" value="F:serine-type endopeptidase activity"/>
    <property type="evidence" value="ECO:0007669"/>
    <property type="project" value="InterPro"/>
</dbReference>
<evidence type="ECO:0000259" key="8">
    <source>
        <dbReference type="Pfam" id="PF01694"/>
    </source>
</evidence>
<evidence type="ECO:0000313" key="10">
    <source>
        <dbReference type="Proteomes" id="UP000000925"/>
    </source>
</evidence>
<comment type="subcellular location">
    <subcellularLocation>
        <location evidence="1">Membrane</location>
        <topology evidence="1">Multi-pass membrane protein</topology>
    </subcellularLocation>
</comment>
<evidence type="ECO:0000256" key="1">
    <source>
        <dbReference type="ARBA" id="ARBA00004141"/>
    </source>
</evidence>
<keyword evidence="4" id="KW-0378">Hydrolase</keyword>
<dbReference type="InterPro" id="IPR035952">
    <property type="entry name" value="Rhomboid-like_sf"/>
</dbReference>
<dbReference type="KEGG" id="caa:Caka_2722"/>
<feature type="transmembrane region" description="Helical" evidence="7">
    <location>
        <begin position="76"/>
        <end position="100"/>
    </location>
</feature>
<evidence type="ECO:0000256" key="6">
    <source>
        <dbReference type="ARBA" id="ARBA00023136"/>
    </source>
</evidence>
<keyword evidence="10" id="KW-1185">Reference proteome</keyword>
<dbReference type="Proteomes" id="UP000000925">
    <property type="component" value="Chromosome"/>
</dbReference>
<dbReference type="Gene3D" id="1.20.1540.10">
    <property type="entry name" value="Rhomboid-like"/>
    <property type="match status" value="1"/>
</dbReference>
<dbReference type="HOGENOM" id="CLU_1238497_0_0_0"/>
<feature type="transmembrane region" description="Helical" evidence="7">
    <location>
        <begin position="174"/>
        <end position="190"/>
    </location>
</feature>
<dbReference type="OrthoDB" id="9813074at2"/>
<dbReference type="STRING" id="583355.Caka_2722"/>
<feature type="transmembrane region" description="Helical" evidence="7">
    <location>
        <begin position="196"/>
        <end position="216"/>
    </location>
</feature>
<dbReference type="Pfam" id="PF01694">
    <property type="entry name" value="Rhomboid"/>
    <property type="match status" value="1"/>
</dbReference>
<protein>
    <submittedName>
        <fullName evidence="9">Rhomboid family protein</fullName>
    </submittedName>
</protein>
<dbReference type="GO" id="GO:0016020">
    <property type="term" value="C:membrane"/>
    <property type="evidence" value="ECO:0007669"/>
    <property type="project" value="UniProtKB-SubCell"/>
</dbReference>